<feature type="domain" description="AAA+ ATPase" evidence="6">
    <location>
        <begin position="67"/>
        <end position="505"/>
    </location>
</feature>
<dbReference type="InterPro" id="IPR027417">
    <property type="entry name" value="P-loop_NTPase"/>
</dbReference>
<feature type="transmembrane region" description="Helical" evidence="5">
    <location>
        <begin position="295"/>
        <end position="312"/>
    </location>
</feature>
<evidence type="ECO:0000256" key="3">
    <source>
        <dbReference type="ARBA" id="ARBA00022989"/>
    </source>
</evidence>
<dbReference type="InterPro" id="IPR050835">
    <property type="entry name" value="ABC_transporter_sub-D"/>
</dbReference>
<evidence type="ECO:0000256" key="2">
    <source>
        <dbReference type="ARBA" id="ARBA00022692"/>
    </source>
</evidence>
<name>A0A818S8R9_9BILA</name>
<feature type="transmembrane region" description="Helical" evidence="5">
    <location>
        <begin position="218"/>
        <end position="235"/>
    </location>
</feature>
<dbReference type="PANTHER" id="PTHR11384:SF59">
    <property type="entry name" value="LYSOSOMAL COBALAMIN TRANSPORTER ABCD4"/>
    <property type="match status" value="1"/>
</dbReference>
<keyword evidence="1" id="KW-0813">Transport</keyword>
<evidence type="ECO:0000313" key="8">
    <source>
        <dbReference type="Proteomes" id="UP000663844"/>
    </source>
</evidence>
<protein>
    <recommendedName>
        <fullName evidence="6">AAA+ ATPase domain-containing protein</fullName>
    </recommendedName>
</protein>
<accession>A0A818S8R9</accession>
<dbReference type="SUPFAM" id="SSF52540">
    <property type="entry name" value="P-loop containing nucleoside triphosphate hydrolases"/>
    <property type="match status" value="1"/>
</dbReference>
<dbReference type="EMBL" id="CAJOAZ010000485">
    <property type="protein sequence ID" value="CAF3660004.1"/>
    <property type="molecule type" value="Genomic_DNA"/>
</dbReference>
<dbReference type="AlphaFoldDB" id="A0A818S8R9"/>
<evidence type="ECO:0000256" key="4">
    <source>
        <dbReference type="ARBA" id="ARBA00023136"/>
    </source>
</evidence>
<dbReference type="Proteomes" id="UP000663844">
    <property type="component" value="Unassembled WGS sequence"/>
</dbReference>
<gene>
    <name evidence="7" type="ORF">OXD698_LOCUS9535</name>
</gene>
<feature type="transmembrane region" description="Helical" evidence="5">
    <location>
        <begin position="166"/>
        <end position="187"/>
    </location>
</feature>
<dbReference type="Gene3D" id="3.40.50.300">
    <property type="entry name" value="P-loop containing nucleotide triphosphate hydrolases"/>
    <property type="match status" value="2"/>
</dbReference>
<reference evidence="7" key="1">
    <citation type="submission" date="2021-02" db="EMBL/GenBank/DDBJ databases">
        <authorList>
            <person name="Nowell W R."/>
        </authorList>
    </citation>
    <scope>NUCLEOTIDE SEQUENCE</scope>
</reference>
<keyword evidence="3 5" id="KW-1133">Transmembrane helix</keyword>
<dbReference type="PANTHER" id="PTHR11384">
    <property type="entry name" value="ATP-BINDING CASSETTE, SUB-FAMILY D MEMBER"/>
    <property type="match status" value="1"/>
</dbReference>
<evidence type="ECO:0000313" key="7">
    <source>
        <dbReference type="EMBL" id="CAF3660004.1"/>
    </source>
</evidence>
<sequence>MGDHLWTILNHLEKLTKQYQRRIAYEQESGIRQEDANMFILDHLNIPVSDVVGAPLLQSDVNLEAIRGQCVLISGPSGCGKTSLFRICAGFQSIDAKQMILPARRHLLFIPQRPYLPHGSLRFQALFLVKDQNLENTSGWKLIVNIFKFIHLPFQSNDTKLIVETIIAWLLSLIMAGVNTWAFYTFIDRTAALYNGLTSYASGTISLTEAKQSIISDIASYIVIVVVVPTAYSLSAGGGRVLASLYTRRQLNYLSRLLLDDFGEEHPNNLLYYSRHMSEIPNSLSHEIAELNTEIFNLLFGQVYYVGIIILFKKWRTRDESQFVQFLNAHKRIDLQAEQIALSGESVCMAEENELRQKLDSSVHSQIRNGYFFSIIVGVAHGLGSVTDDNYAQQLLNEFSLGHLIDRYSMNGKRQVWSELLSIGEQQRLMIVSALLIGTETARLLILDETTSGCDKQTEETIYKYLQRSNLQFISISHRKEISKYHSRQMTIDATDTPIPTPVFKTRF</sequence>
<organism evidence="7 8">
    <name type="scientific">Adineta steineri</name>
    <dbReference type="NCBI Taxonomy" id="433720"/>
    <lineage>
        <taxon>Eukaryota</taxon>
        <taxon>Metazoa</taxon>
        <taxon>Spiralia</taxon>
        <taxon>Gnathifera</taxon>
        <taxon>Rotifera</taxon>
        <taxon>Eurotatoria</taxon>
        <taxon>Bdelloidea</taxon>
        <taxon>Adinetida</taxon>
        <taxon>Adinetidae</taxon>
        <taxon>Adineta</taxon>
    </lineage>
</organism>
<proteinExistence type="predicted"/>
<dbReference type="SMART" id="SM00382">
    <property type="entry name" value="AAA"/>
    <property type="match status" value="1"/>
</dbReference>
<dbReference type="InterPro" id="IPR003593">
    <property type="entry name" value="AAA+_ATPase"/>
</dbReference>
<evidence type="ECO:0000259" key="6">
    <source>
        <dbReference type="SMART" id="SM00382"/>
    </source>
</evidence>
<evidence type="ECO:0000256" key="1">
    <source>
        <dbReference type="ARBA" id="ARBA00022448"/>
    </source>
</evidence>
<evidence type="ECO:0000256" key="5">
    <source>
        <dbReference type="SAM" id="Phobius"/>
    </source>
</evidence>
<keyword evidence="4 5" id="KW-0472">Membrane</keyword>
<keyword evidence="2 5" id="KW-0812">Transmembrane</keyword>
<comment type="caution">
    <text evidence="7">The sequence shown here is derived from an EMBL/GenBank/DDBJ whole genome shotgun (WGS) entry which is preliminary data.</text>
</comment>